<dbReference type="InParanoid" id="E2C8C2"/>
<keyword evidence="1" id="KW-0472">Membrane</keyword>
<keyword evidence="1" id="KW-1133">Transmembrane helix</keyword>
<accession>E2C8C2</accession>
<name>E2C8C2_HARSA</name>
<dbReference type="STRING" id="610380.E2C8C2"/>
<evidence type="ECO:0000313" key="3">
    <source>
        <dbReference type="Proteomes" id="UP000008237"/>
    </source>
</evidence>
<dbReference type="EMBL" id="GL453640">
    <property type="protein sequence ID" value="EFN75812.1"/>
    <property type="molecule type" value="Genomic_DNA"/>
</dbReference>
<evidence type="ECO:0000313" key="2">
    <source>
        <dbReference type="EMBL" id="EFN75812.1"/>
    </source>
</evidence>
<evidence type="ECO:0000256" key="1">
    <source>
        <dbReference type="SAM" id="Phobius"/>
    </source>
</evidence>
<dbReference type="AlphaFoldDB" id="E2C8C2"/>
<keyword evidence="2" id="KW-0830">Ubiquinone</keyword>
<keyword evidence="1" id="KW-0812">Transmembrane</keyword>
<dbReference type="PANTHER" id="PTHR12840">
    <property type="entry name" value="NADH-UBIQUINONE OXIDOREDUCTASE ASHI SUBUNIT"/>
    <property type="match status" value="1"/>
</dbReference>
<gene>
    <name evidence="2" type="ORF">EAI_00491</name>
</gene>
<dbReference type="PANTHER" id="PTHR12840:SF1">
    <property type="entry name" value="NADH DEHYDROGENASE [UBIQUINONE] 1 BETA SUBCOMPLEX SUBUNIT 8, MITOCHONDRIAL"/>
    <property type="match status" value="1"/>
</dbReference>
<dbReference type="Proteomes" id="UP000008237">
    <property type="component" value="Unassembled WGS sequence"/>
</dbReference>
<dbReference type="Pfam" id="PF05821">
    <property type="entry name" value="NDUF_B8"/>
    <property type="match status" value="1"/>
</dbReference>
<feature type="transmembrane region" description="Helical" evidence="1">
    <location>
        <begin position="128"/>
        <end position="146"/>
    </location>
</feature>
<organism evidence="3">
    <name type="scientific">Harpegnathos saltator</name>
    <name type="common">Jerdon's jumping ant</name>
    <dbReference type="NCBI Taxonomy" id="610380"/>
    <lineage>
        <taxon>Eukaryota</taxon>
        <taxon>Metazoa</taxon>
        <taxon>Ecdysozoa</taxon>
        <taxon>Arthropoda</taxon>
        <taxon>Hexapoda</taxon>
        <taxon>Insecta</taxon>
        <taxon>Pterygota</taxon>
        <taxon>Neoptera</taxon>
        <taxon>Endopterygota</taxon>
        <taxon>Hymenoptera</taxon>
        <taxon>Apocrita</taxon>
        <taxon>Aculeata</taxon>
        <taxon>Formicoidea</taxon>
        <taxon>Formicidae</taxon>
        <taxon>Ponerinae</taxon>
        <taxon>Ponerini</taxon>
        <taxon>Harpegnathos</taxon>
    </lineage>
</organism>
<protein>
    <submittedName>
        <fullName evidence="2">NADH dehydrogenase [ubiquinone] 1 beta subcomplex subunit 8, mitochondrial</fullName>
    </submittedName>
</protein>
<dbReference type="OrthoDB" id="2014058at2759"/>
<dbReference type="FunCoup" id="E2C8C2">
    <property type="interactions" value="657"/>
</dbReference>
<dbReference type="InterPro" id="IPR008699">
    <property type="entry name" value="NDUFB8"/>
</dbReference>
<dbReference type="GO" id="GO:0005739">
    <property type="term" value="C:mitochondrion"/>
    <property type="evidence" value="ECO:0007669"/>
    <property type="project" value="InterPro"/>
</dbReference>
<reference evidence="2 3" key="1">
    <citation type="journal article" date="2010" name="Science">
        <title>Genomic comparison of the ants Camponotus floridanus and Harpegnathos saltator.</title>
        <authorList>
            <person name="Bonasio R."/>
            <person name="Zhang G."/>
            <person name="Ye C."/>
            <person name="Mutti N.S."/>
            <person name="Fang X."/>
            <person name="Qin N."/>
            <person name="Donahue G."/>
            <person name="Yang P."/>
            <person name="Li Q."/>
            <person name="Li C."/>
            <person name="Zhang P."/>
            <person name="Huang Z."/>
            <person name="Berger S.L."/>
            <person name="Reinberg D."/>
            <person name="Wang J."/>
            <person name="Liebig J."/>
        </authorList>
    </citation>
    <scope>NUCLEOTIDE SEQUENCE [LARGE SCALE GENOMIC DNA]</scope>
    <source>
        <strain evidence="2 3">R22 G/1</strain>
    </source>
</reference>
<proteinExistence type="predicted"/>
<keyword evidence="3" id="KW-1185">Reference proteome</keyword>
<sequence length="183" mass="20841">MALIIKLCRSSTQSLLRNKGYLCNVARYASDDTPPSWNYLWEPGEYSKKAHDKIAEKYHLHPKDYKPLATNCDYPDLPMIGAAAKDPYYPYDLPAIKKNYHETMHHQFDITTEDRFNFGQTNRIDSGVATLICVTVFGTFAAIFFGTKDYCTFQPMVRKSVTEAKDKQDSGWVCNFPGATRTG</sequence>